<name>A0A3S5AZM8_9PLAT</name>
<keyword evidence="1" id="KW-0732">Signal</keyword>
<proteinExistence type="predicted"/>
<keyword evidence="3" id="KW-1185">Reference proteome</keyword>
<dbReference type="OrthoDB" id="8121437at2759"/>
<evidence type="ECO:0000313" key="3">
    <source>
        <dbReference type="Proteomes" id="UP000784294"/>
    </source>
</evidence>
<gene>
    <name evidence="2" type="ORF">PXEA_LOCUS35075</name>
</gene>
<evidence type="ECO:0000313" key="2">
    <source>
        <dbReference type="EMBL" id="VEL41635.1"/>
    </source>
</evidence>
<accession>A0A3S5AZM8</accession>
<evidence type="ECO:0000256" key="1">
    <source>
        <dbReference type="SAM" id="SignalP"/>
    </source>
</evidence>
<feature type="chain" id="PRO_5018649964" evidence="1">
    <location>
        <begin position="32"/>
        <end position="120"/>
    </location>
</feature>
<dbReference type="AlphaFoldDB" id="A0A3S5AZM8"/>
<protein>
    <submittedName>
        <fullName evidence="2">Uncharacterized protein</fullName>
    </submittedName>
</protein>
<dbReference type="Proteomes" id="UP000784294">
    <property type="component" value="Unassembled WGS sequence"/>
</dbReference>
<comment type="caution">
    <text evidence="2">The sequence shown here is derived from an EMBL/GenBank/DDBJ whole genome shotgun (WGS) entry which is preliminary data.</text>
</comment>
<organism evidence="2 3">
    <name type="scientific">Protopolystoma xenopodis</name>
    <dbReference type="NCBI Taxonomy" id="117903"/>
    <lineage>
        <taxon>Eukaryota</taxon>
        <taxon>Metazoa</taxon>
        <taxon>Spiralia</taxon>
        <taxon>Lophotrochozoa</taxon>
        <taxon>Platyhelminthes</taxon>
        <taxon>Monogenea</taxon>
        <taxon>Polyopisthocotylea</taxon>
        <taxon>Polystomatidea</taxon>
        <taxon>Polystomatidae</taxon>
        <taxon>Protopolystoma</taxon>
    </lineage>
</organism>
<reference evidence="2" key="1">
    <citation type="submission" date="2018-11" db="EMBL/GenBank/DDBJ databases">
        <authorList>
            <consortium name="Pathogen Informatics"/>
        </authorList>
    </citation>
    <scope>NUCLEOTIDE SEQUENCE</scope>
</reference>
<feature type="signal peptide" evidence="1">
    <location>
        <begin position="1"/>
        <end position="31"/>
    </location>
</feature>
<dbReference type="EMBL" id="CAAALY010270256">
    <property type="protein sequence ID" value="VEL41635.1"/>
    <property type="molecule type" value="Genomic_DNA"/>
</dbReference>
<sequence length="120" mass="13401">MHQACKHPWTSMKGWIKFIVLLCHPPVLKVGTSPASITNSSLSTISADLVVHNLSNLAGSEKLSTELWSRQVSFGQWSLGLGANVFFELFPQACSKCLIVCQPKWYEEEILRVRITRISA</sequence>